<dbReference type="PANTHER" id="PTHR19848:SF8">
    <property type="entry name" value="F-BOX AND WD REPEAT DOMAIN CONTAINING 7"/>
    <property type="match status" value="1"/>
</dbReference>
<dbReference type="Gene3D" id="2.130.10.10">
    <property type="entry name" value="YVTN repeat-like/Quinoprotein amine dehydrogenase"/>
    <property type="match status" value="4"/>
</dbReference>
<dbReference type="PROSITE" id="PS00678">
    <property type="entry name" value="WD_REPEATS_1"/>
    <property type="match status" value="6"/>
</dbReference>
<dbReference type="Proteomes" id="UP000283841">
    <property type="component" value="Unassembled WGS sequence"/>
</dbReference>
<protein>
    <recommendedName>
        <fullName evidence="4">Nephrocystin 3-like N-terminal domain-containing protein</fullName>
    </recommendedName>
</protein>
<dbReference type="EMBL" id="RCNU01000005">
    <property type="protein sequence ID" value="RWQ95442.1"/>
    <property type="molecule type" value="Genomic_DNA"/>
</dbReference>
<feature type="repeat" description="WD" evidence="3">
    <location>
        <begin position="1123"/>
        <end position="1163"/>
    </location>
</feature>
<proteinExistence type="predicted"/>
<organism evidence="5 6">
    <name type="scientific">Byssochlamys spectabilis</name>
    <name type="common">Paecilomyces variotii</name>
    <dbReference type="NCBI Taxonomy" id="264951"/>
    <lineage>
        <taxon>Eukaryota</taxon>
        <taxon>Fungi</taxon>
        <taxon>Dikarya</taxon>
        <taxon>Ascomycota</taxon>
        <taxon>Pezizomycotina</taxon>
        <taxon>Eurotiomycetes</taxon>
        <taxon>Eurotiomycetidae</taxon>
        <taxon>Eurotiales</taxon>
        <taxon>Thermoascaceae</taxon>
        <taxon>Paecilomyces</taxon>
    </lineage>
</organism>
<sequence length="1349" mass="150274">MEALGSASSVIAVIQITGSLIKICWGYIGEAKDAKEDIQYLVKVVEDFQTVLEKLRSLLDGQNGQKLHVTQVLSRTIAECQWELEKLGEKLDAGRPKEKNDENRKRDKVIRYLGWRSIKWPLERKEVEKIVSRIERYKRVFLAALQLDLVDVTVRIDQKVDLAKLLTVDEAMFGSYMDQHEDECLEQTRTELLHDILAWSADINSKYIFWLNGMAGTGKSTIARTVARLLKEKNRLGASFFFKRGEADRGNASRFFTTIVKQLVGQFPPLGPPVAKAVEDDPAIGKKSLREQFHALLLDPLSRLQRGDRGLPLLVIIIDALDECEEEQDIRTILHLLPSIKSSGPVHLRVFITSRPELPIRLGFKQVHADDYQDTVLHEIPEDVIAHDLMVYFKSRLSAIREERTLPDGWPGEDITRTLVRMAIPLFIFAATICRFIGDLKWGPQERLEIILQTELKNDMTPLELTYAPILNNLLSGATPCDSEQLVDEFQKIVGVIIILASPLSILSLGQLLEIPTQKIERRLEFFHSVLNVPGNANQPVRLFHLSFRDFLLDPRRNDNVFWVNGKEKHGKVAVQCLTLMRRLLRKNICDLPHAGALRDEVDDQTRHDCLPMELQYACRYWIYHLQESGIRDEEVVQSFLTEHLLHWLEVLSILGHVSESISGLGFLQSITEDDSELSAFLHDAKRFISYCISVIDSAPLQLYCSALVFAPEKSRIRCMFDDNIPNWIRRLPKVDTSWSAAQQTLEHYDVLAVAFSPNGKVVASASGNTIKLWDATSGLIQQTFEICHHPEDELKRVVFSPDGKLLASGSHKTVTLWDATSGLIQQTFEGHNDWVRKIAFSPNGKLVISASDKIINIWDVTSGLIQQTLKGHDHCVREVAFSPDGKLIASRTQTVIKLWDSSSGLIQHTIKDHDVSMGGLAFSSDSELVASASATGIITLWDATSGLIWQTLKGHNHVVTTVAFSPDGKFIASASSDGTIKLWDATSGLILRTLEGHIQSVFAIAFSPNSKLIASASWDNTIKLWNTTSVLIQQTFERHSTAVDAVAFSPNDKLVAASFDDTIKLWDVTSGLVQQTFTGRRNRLGGLLIAFSPDSKLIASVSPGSTTIKLWDITSGLVQQTFEGHDGSVISMAFSPNDKLFALTSDKTVTLWDTTSGLIYQTFAISYGSENEVRGVAFSPHTKLIALASSDKTVKLVDITSGLIKQTLRGHTGTVNAVAFSLDGKLLASASYDATVKLWDITSGLVRLTLGFDTIIRNIRFSPQNGYLETDRGIFNIGSVDIGHGPQHEYRSEISLEGRWVSLKGTPSLWLPPEYRPSSSCIAGSTGTLVLGHLSGRVSFMGFDLDCL</sequence>
<dbReference type="InterPro" id="IPR056884">
    <property type="entry name" value="NPHP3-like_N"/>
</dbReference>
<reference evidence="5 6" key="1">
    <citation type="journal article" date="2018" name="Front. Microbiol.">
        <title>Genomic and genetic insights into a cosmopolitan fungus, Paecilomyces variotii (Eurotiales).</title>
        <authorList>
            <person name="Urquhart A.S."/>
            <person name="Mondo S.J."/>
            <person name="Makela M.R."/>
            <person name="Hane J.K."/>
            <person name="Wiebenga A."/>
            <person name="He G."/>
            <person name="Mihaltcheva S."/>
            <person name="Pangilinan J."/>
            <person name="Lipzen A."/>
            <person name="Barry K."/>
            <person name="de Vries R.P."/>
            <person name="Grigoriev I.V."/>
            <person name="Idnurm A."/>
        </authorList>
    </citation>
    <scope>NUCLEOTIDE SEQUENCE [LARGE SCALE GENOMIC DNA]</scope>
    <source>
        <strain evidence="5 6">CBS 101075</strain>
    </source>
</reference>
<dbReference type="Pfam" id="PF24883">
    <property type="entry name" value="NPHP3_N"/>
    <property type="match status" value="1"/>
</dbReference>
<feature type="repeat" description="WD" evidence="3">
    <location>
        <begin position="1037"/>
        <end position="1077"/>
    </location>
</feature>
<feature type="repeat" description="WD" evidence="3">
    <location>
        <begin position="911"/>
        <end position="947"/>
    </location>
</feature>
<gene>
    <name evidence="5" type="ORF">C8Q69DRAFT_465987</name>
</gene>
<dbReference type="VEuPathDB" id="FungiDB:C8Q69DRAFT_465987"/>
<dbReference type="Gene3D" id="3.40.50.300">
    <property type="entry name" value="P-loop containing nucleotide triphosphate hydrolases"/>
    <property type="match status" value="1"/>
</dbReference>
<dbReference type="SUPFAM" id="SSF50978">
    <property type="entry name" value="WD40 repeat-like"/>
    <property type="match status" value="1"/>
</dbReference>
<dbReference type="SMART" id="SM00320">
    <property type="entry name" value="WD40"/>
    <property type="match status" value="12"/>
</dbReference>
<dbReference type="PROSITE" id="PS50294">
    <property type="entry name" value="WD_REPEATS_REGION"/>
    <property type="match status" value="7"/>
</dbReference>
<keyword evidence="2" id="KW-0677">Repeat</keyword>
<dbReference type="PRINTS" id="PR00320">
    <property type="entry name" value="GPROTEINBRPT"/>
</dbReference>
<dbReference type="InterPro" id="IPR036322">
    <property type="entry name" value="WD40_repeat_dom_sf"/>
</dbReference>
<dbReference type="InterPro" id="IPR027417">
    <property type="entry name" value="P-loop_NTPase"/>
</dbReference>
<dbReference type="InterPro" id="IPR011047">
    <property type="entry name" value="Quinoprotein_ADH-like_sf"/>
</dbReference>
<feature type="repeat" description="WD" evidence="3">
    <location>
        <begin position="870"/>
        <end position="910"/>
    </location>
</feature>
<dbReference type="InterPro" id="IPR020472">
    <property type="entry name" value="WD40_PAC1"/>
</dbReference>
<accession>A0A443HUE1</accession>
<evidence type="ECO:0000256" key="2">
    <source>
        <dbReference type="ARBA" id="ARBA00022737"/>
    </source>
</evidence>
<keyword evidence="6" id="KW-1185">Reference proteome</keyword>
<dbReference type="PROSITE" id="PS50082">
    <property type="entry name" value="WD_REPEATS_2"/>
    <property type="match status" value="9"/>
</dbReference>
<dbReference type="InterPro" id="IPR019775">
    <property type="entry name" value="WD40_repeat_CS"/>
</dbReference>
<evidence type="ECO:0000259" key="4">
    <source>
        <dbReference type="Pfam" id="PF24883"/>
    </source>
</evidence>
<dbReference type="CDD" id="cd00200">
    <property type="entry name" value="WD40"/>
    <property type="match status" value="2"/>
</dbReference>
<dbReference type="GeneID" id="39599802"/>
<feature type="repeat" description="WD" evidence="3">
    <location>
        <begin position="1209"/>
        <end position="1250"/>
    </location>
</feature>
<dbReference type="InterPro" id="IPR001680">
    <property type="entry name" value="WD40_rpt"/>
</dbReference>
<evidence type="ECO:0000313" key="6">
    <source>
        <dbReference type="Proteomes" id="UP000283841"/>
    </source>
</evidence>
<comment type="caution">
    <text evidence="5">The sequence shown here is derived from an EMBL/GenBank/DDBJ whole genome shotgun (WGS) entry which is preliminary data.</text>
</comment>
<evidence type="ECO:0000256" key="1">
    <source>
        <dbReference type="ARBA" id="ARBA00022574"/>
    </source>
</evidence>
<dbReference type="Pfam" id="PF00400">
    <property type="entry name" value="WD40"/>
    <property type="match status" value="12"/>
</dbReference>
<name>A0A443HUE1_BYSSP</name>
<feature type="repeat" description="WD" evidence="3">
    <location>
        <begin position="1167"/>
        <end position="1208"/>
    </location>
</feature>
<feature type="domain" description="Nephrocystin 3-like N-terminal" evidence="4">
    <location>
        <begin position="196"/>
        <end position="355"/>
    </location>
</feature>
<feature type="repeat" description="WD" evidence="3">
    <location>
        <begin position="829"/>
        <end position="869"/>
    </location>
</feature>
<evidence type="ECO:0000256" key="3">
    <source>
        <dbReference type="PROSITE-ProRule" id="PRU00221"/>
    </source>
</evidence>
<dbReference type="InterPro" id="IPR015943">
    <property type="entry name" value="WD40/YVTN_repeat-like_dom_sf"/>
</dbReference>
<feature type="repeat" description="WD" evidence="3">
    <location>
        <begin position="953"/>
        <end position="994"/>
    </location>
</feature>
<dbReference type="STRING" id="264951.A0A443HUE1"/>
<keyword evidence="1 3" id="KW-0853">WD repeat</keyword>
<dbReference type="SUPFAM" id="SSF52540">
    <property type="entry name" value="P-loop containing nucleoside triphosphate hydrolases"/>
    <property type="match status" value="1"/>
</dbReference>
<evidence type="ECO:0000313" key="5">
    <source>
        <dbReference type="EMBL" id="RWQ95442.1"/>
    </source>
</evidence>
<dbReference type="SUPFAM" id="SSF50998">
    <property type="entry name" value="Quinoprotein alcohol dehydrogenase-like"/>
    <property type="match status" value="1"/>
</dbReference>
<dbReference type="PANTHER" id="PTHR19848">
    <property type="entry name" value="WD40 REPEAT PROTEIN"/>
    <property type="match status" value="1"/>
</dbReference>
<dbReference type="RefSeq" id="XP_028485087.1">
    <property type="nucleotide sequence ID" value="XM_028630525.1"/>
</dbReference>
<feature type="repeat" description="WD" evidence="3">
    <location>
        <begin position="995"/>
        <end position="1030"/>
    </location>
</feature>